<dbReference type="InParanoid" id="A0A2P5BVH5"/>
<dbReference type="SUPFAM" id="SSF57756">
    <property type="entry name" value="Retrovirus zinc finger-like domains"/>
    <property type="match status" value="1"/>
</dbReference>
<comment type="caution">
    <text evidence="4">The sequence shown here is derived from an EMBL/GenBank/DDBJ whole genome shotgun (WGS) entry which is preliminary data.</text>
</comment>
<keyword evidence="5" id="KW-1185">Reference proteome</keyword>
<feature type="non-terminal residue" evidence="4">
    <location>
        <position position="1"/>
    </location>
</feature>
<evidence type="ECO:0000256" key="1">
    <source>
        <dbReference type="PROSITE-ProRule" id="PRU00047"/>
    </source>
</evidence>
<dbReference type="PROSITE" id="PS50158">
    <property type="entry name" value="ZF_CCHC"/>
    <property type="match status" value="1"/>
</dbReference>
<dbReference type="InterPro" id="IPR001878">
    <property type="entry name" value="Znf_CCHC"/>
</dbReference>
<evidence type="ECO:0000256" key="2">
    <source>
        <dbReference type="SAM" id="MobiDB-lite"/>
    </source>
</evidence>
<dbReference type="InterPro" id="IPR036875">
    <property type="entry name" value="Znf_CCHC_sf"/>
</dbReference>
<proteinExistence type="predicted"/>
<sequence>ILNEKKAAFVARSGQWRQGEQRKKEQRPGNAKRPRIERGATSTKPTCPKCGKPHTGECFKGTNQCFKCHKVGHYSKDCPML</sequence>
<dbReference type="GO" id="GO:0003676">
    <property type="term" value="F:nucleic acid binding"/>
    <property type="evidence" value="ECO:0007669"/>
    <property type="project" value="InterPro"/>
</dbReference>
<reference evidence="5" key="1">
    <citation type="submission" date="2016-06" db="EMBL/GenBank/DDBJ databases">
        <title>Parallel loss of symbiosis genes in relatives of nitrogen-fixing non-legume Parasponia.</title>
        <authorList>
            <person name="Van Velzen R."/>
            <person name="Holmer R."/>
            <person name="Bu F."/>
            <person name="Rutten L."/>
            <person name="Van Zeijl A."/>
            <person name="Liu W."/>
            <person name="Santuari L."/>
            <person name="Cao Q."/>
            <person name="Sharma T."/>
            <person name="Shen D."/>
            <person name="Roswanjaya Y."/>
            <person name="Wardhani T."/>
            <person name="Kalhor M.S."/>
            <person name="Jansen J."/>
            <person name="Van den Hoogen J."/>
            <person name="Gungor B."/>
            <person name="Hartog M."/>
            <person name="Hontelez J."/>
            <person name="Verver J."/>
            <person name="Yang W.-C."/>
            <person name="Schijlen E."/>
            <person name="Repin R."/>
            <person name="Schilthuizen M."/>
            <person name="Schranz E."/>
            <person name="Heidstra R."/>
            <person name="Miyata K."/>
            <person name="Fedorova E."/>
            <person name="Kohlen W."/>
            <person name="Bisseling T."/>
            <person name="Smit S."/>
            <person name="Geurts R."/>
        </authorList>
    </citation>
    <scope>NUCLEOTIDE SEQUENCE [LARGE SCALE GENOMIC DNA]</scope>
    <source>
        <strain evidence="5">cv. RG33-2</strain>
    </source>
</reference>
<feature type="domain" description="CCHC-type" evidence="3">
    <location>
        <begin position="65"/>
        <end position="79"/>
    </location>
</feature>
<dbReference type="SMART" id="SM00343">
    <property type="entry name" value="ZnF_C2HC"/>
    <property type="match status" value="1"/>
</dbReference>
<evidence type="ECO:0000313" key="4">
    <source>
        <dbReference type="EMBL" id="PON52780.1"/>
    </source>
</evidence>
<feature type="region of interest" description="Disordered" evidence="2">
    <location>
        <begin position="1"/>
        <end position="49"/>
    </location>
</feature>
<dbReference type="AlphaFoldDB" id="A0A2P5BVH5"/>
<keyword evidence="1" id="KW-0863">Zinc-finger</keyword>
<dbReference type="Gene3D" id="4.10.60.10">
    <property type="entry name" value="Zinc finger, CCHC-type"/>
    <property type="match status" value="1"/>
</dbReference>
<accession>A0A2P5BVH5</accession>
<keyword evidence="1" id="KW-0862">Zinc</keyword>
<keyword evidence="1" id="KW-0479">Metal-binding</keyword>
<evidence type="ECO:0000259" key="3">
    <source>
        <dbReference type="PROSITE" id="PS50158"/>
    </source>
</evidence>
<dbReference type="EMBL" id="JXTC01000453">
    <property type="protein sequence ID" value="PON52780.1"/>
    <property type="molecule type" value="Genomic_DNA"/>
</dbReference>
<dbReference type="Pfam" id="PF00098">
    <property type="entry name" value="zf-CCHC"/>
    <property type="match status" value="1"/>
</dbReference>
<dbReference type="GO" id="GO:0008270">
    <property type="term" value="F:zinc ion binding"/>
    <property type="evidence" value="ECO:0007669"/>
    <property type="project" value="UniProtKB-KW"/>
</dbReference>
<evidence type="ECO:0000313" key="5">
    <source>
        <dbReference type="Proteomes" id="UP000237000"/>
    </source>
</evidence>
<dbReference type="Proteomes" id="UP000237000">
    <property type="component" value="Unassembled WGS sequence"/>
</dbReference>
<name>A0A2P5BVH5_TREOI</name>
<dbReference type="OrthoDB" id="1103803at2759"/>
<protein>
    <submittedName>
        <fullName evidence="4">Zinc finger, CCHC-type</fullName>
    </submittedName>
</protein>
<gene>
    <name evidence="4" type="ORF">TorRG33x02_307380</name>
</gene>
<organism evidence="4 5">
    <name type="scientific">Trema orientale</name>
    <name type="common">Charcoal tree</name>
    <name type="synonym">Celtis orientalis</name>
    <dbReference type="NCBI Taxonomy" id="63057"/>
    <lineage>
        <taxon>Eukaryota</taxon>
        <taxon>Viridiplantae</taxon>
        <taxon>Streptophyta</taxon>
        <taxon>Embryophyta</taxon>
        <taxon>Tracheophyta</taxon>
        <taxon>Spermatophyta</taxon>
        <taxon>Magnoliopsida</taxon>
        <taxon>eudicotyledons</taxon>
        <taxon>Gunneridae</taxon>
        <taxon>Pentapetalae</taxon>
        <taxon>rosids</taxon>
        <taxon>fabids</taxon>
        <taxon>Rosales</taxon>
        <taxon>Cannabaceae</taxon>
        <taxon>Trema</taxon>
    </lineage>
</organism>